<reference evidence="1 2" key="1">
    <citation type="submission" date="2016-02" db="EMBL/GenBank/DDBJ databases">
        <title>Comparison of Clostridium stercorarium subspecies using comparative genomics and transcriptomics.</title>
        <authorList>
            <person name="Schellenberg J."/>
            <person name="Thallinger G."/>
            <person name="Levin D.B."/>
            <person name="Zhang X."/>
            <person name="Alvare G."/>
            <person name="Fristensky B."/>
            <person name="Sparling R."/>
        </authorList>
    </citation>
    <scope>NUCLEOTIDE SEQUENCE [LARGE SCALE GENOMIC DNA]</scope>
    <source>
        <strain evidence="1 2">DSM 2910</strain>
    </source>
</reference>
<name>A0A1B1YGB4_THEST</name>
<evidence type="ECO:0000313" key="1">
    <source>
        <dbReference type="EMBL" id="ANW99780.1"/>
    </source>
</evidence>
<gene>
    <name evidence="1" type="ORF">CSTERTH_12440</name>
</gene>
<dbReference type="EMBL" id="CP014672">
    <property type="protein sequence ID" value="ANW99780.1"/>
    <property type="molecule type" value="Genomic_DNA"/>
</dbReference>
<dbReference type="AlphaFoldDB" id="A0A1B1YGB4"/>
<organism evidence="1 2">
    <name type="scientific">Thermoclostridium stercorarium subsp. thermolacticum DSM 2910</name>
    <dbReference type="NCBI Taxonomy" id="1121336"/>
    <lineage>
        <taxon>Bacteria</taxon>
        <taxon>Bacillati</taxon>
        <taxon>Bacillota</taxon>
        <taxon>Clostridia</taxon>
        <taxon>Eubacteriales</taxon>
        <taxon>Oscillospiraceae</taxon>
        <taxon>Thermoclostridium</taxon>
    </lineage>
</organism>
<evidence type="ECO:0000313" key="2">
    <source>
        <dbReference type="Proteomes" id="UP000092971"/>
    </source>
</evidence>
<dbReference type="RefSeq" id="WP_015360224.1">
    <property type="nucleotide sequence ID" value="NZ_CP014672.1"/>
</dbReference>
<protein>
    <submittedName>
        <fullName evidence="1">Uncharacterized protein</fullName>
    </submittedName>
</protein>
<sequence length="87" mass="10374">MKILMRPVDMISYTTKDGAVYPVKFRISDDRDENRVIRIDRVVSRREEKLAGNRMLVFTVKSVINGTECLYEMKYELSTCKWFLYKI</sequence>
<accession>A0A1B1YGB4</accession>
<proteinExistence type="predicted"/>
<dbReference type="Proteomes" id="UP000092971">
    <property type="component" value="Chromosome"/>
</dbReference>
<dbReference type="OrthoDB" id="1707431at2"/>